<feature type="chain" id="PRO_5040869851" description="Small secreted protein" evidence="2">
    <location>
        <begin position="22"/>
        <end position="184"/>
    </location>
</feature>
<dbReference type="EMBL" id="RIBY02002112">
    <property type="protein sequence ID" value="KAH9825459.1"/>
    <property type="molecule type" value="Genomic_DNA"/>
</dbReference>
<accession>A0A9W7W0P0</accession>
<feature type="region of interest" description="Disordered" evidence="1">
    <location>
        <begin position="162"/>
        <end position="184"/>
    </location>
</feature>
<gene>
    <name evidence="3" type="ORF">Tdes44962_MAKER04160</name>
</gene>
<reference evidence="3 4" key="1">
    <citation type="journal article" date="2018" name="IMA Fungus">
        <title>IMA Genome-F 10: Nine draft genome sequences of Claviceps purpurea s.lat., including C. arundinis, C. humidiphila, and C. cf. spartinae, pseudomolecules for the pitch canker pathogen Fusarium circinatum, draft genome of Davidsoniella eucalypti, Grosmannia galeiformis, Quambalaria eucalypti, and Teratosphaeria destructans.</title>
        <authorList>
            <person name="Wingfield B.D."/>
            <person name="Liu M."/>
            <person name="Nguyen H.D."/>
            <person name="Lane F.A."/>
            <person name="Morgan S.W."/>
            <person name="De Vos L."/>
            <person name="Wilken P.M."/>
            <person name="Duong T.A."/>
            <person name="Aylward J."/>
            <person name="Coetzee M.P."/>
            <person name="Dadej K."/>
            <person name="De Beer Z.W."/>
            <person name="Findlay W."/>
            <person name="Havenga M."/>
            <person name="Kolarik M."/>
            <person name="Menzies J.G."/>
            <person name="Naidoo K."/>
            <person name="Pochopski O."/>
            <person name="Shoukouhi P."/>
            <person name="Santana Q.C."/>
            <person name="Seifert K.A."/>
            <person name="Soal N."/>
            <person name="Steenkamp E.T."/>
            <person name="Tatham C.T."/>
            <person name="van der Nest M.A."/>
            <person name="Wingfield M.J."/>
        </authorList>
    </citation>
    <scope>NUCLEOTIDE SEQUENCE [LARGE SCALE GENOMIC DNA]</scope>
    <source>
        <strain evidence="3">CMW44962</strain>
    </source>
</reference>
<dbReference type="Proteomes" id="UP001138500">
    <property type="component" value="Unassembled WGS sequence"/>
</dbReference>
<dbReference type="OrthoDB" id="2910287at2759"/>
<sequence length="184" mass="18855">MTLSALIVTALAALAVLPAAALRTRDEWQVPAVCLYVTSDTNWEGNSHHYCGDPGTCVDMAPEFNISSAGPEYGYTCVLYDTHDCSGASYDPISWPGSDDLGSAGFKTGRSAQSFKCYVWAGYTPASSSSTSALSTTTTTVTSTGTVAGTTISTTLSSFLTTSSSLPSSGTGPVPISTTSLAAS</sequence>
<proteinExistence type="predicted"/>
<evidence type="ECO:0000256" key="2">
    <source>
        <dbReference type="SAM" id="SignalP"/>
    </source>
</evidence>
<dbReference type="AlphaFoldDB" id="A0A9W7W0P0"/>
<comment type="caution">
    <text evidence="3">The sequence shown here is derived from an EMBL/GenBank/DDBJ whole genome shotgun (WGS) entry which is preliminary data.</text>
</comment>
<name>A0A9W7W0P0_9PEZI</name>
<keyword evidence="2" id="KW-0732">Signal</keyword>
<keyword evidence="4" id="KW-1185">Reference proteome</keyword>
<protein>
    <recommendedName>
        <fullName evidence="5">Small secreted protein</fullName>
    </recommendedName>
</protein>
<evidence type="ECO:0000256" key="1">
    <source>
        <dbReference type="SAM" id="MobiDB-lite"/>
    </source>
</evidence>
<evidence type="ECO:0008006" key="5">
    <source>
        <dbReference type="Google" id="ProtNLM"/>
    </source>
</evidence>
<feature type="signal peptide" evidence="2">
    <location>
        <begin position="1"/>
        <end position="21"/>
    </location>
</feature>
<evidence type="ECO:0000313" key="3">
    <source>
        <dbReference type="EMBL" id="KAH9825459.1"/>
    </source>
</evidence>
<feature type="compositionally biased region" description="Low complexity" evidence="1">
    <location>
        <begin position="162"/>
        <end position="172"/>
    </location>
</feature>
<reference evidence="3 4" key="2">
    <citation type="journal article" date="2021" name="Curr. Genet.">
        <title>Genetic response to nitrogen starvation in the aggressive Eucalyptus foliar pathogen Teratosphaeria destructans.</title>
        <authorList>
            <person name="Havenga M."/>
            <person name="Wingfield B.D."/>
            <person name="Wingfield M.J."/>
            <person name="Dreyer L.L."/>
            <person name="Roets F."/>
            <person name="Aylward J."/>
        </authorList>
    </citation>
    <scope>NUCLEOTIDE SEQUENCE [LARGE SCALE GENOMIC DNA]</scope>
    <source>
        <strain evidence="3">CMW44962</strain>
    </source>
</reference>
<evidence type="ECO:0000313" key="4">
    <source>
        <dbReference type="Proteomes" id="UP001138500"/>
    </source>
</evidence>
<organism evidence="3 4">
    <name type="scientific">Teratosphaeria destructans</name>
    <dbReference type="NCBI Taxonomy" id="418781"/>
    <lineage>
        <taxon>Eukaryota</taxon>
        <taxon>Fungi</taxon>
        <taxon>Dikarya</taxon>
        <taxon>Ascomycota</taxon>
        <taxon>Pezizomycotina</taxon>
        <taxon>Dothideomycetes</taxon>
        <taxon>Dothideomycetidae</taxon>
        <taxon>Mycosphaerellales</taxon>
        <taxon>Teratosphaeriaceae</taxon>
        <taxon>Teratosphaeria</taxon>
    </lineage>
</organism>